<reference evidence="3" key="1">
    <citation type="submission" date="2023-07" db="EMBL/GenBank/DDBJ databases">
        <title>30 novel species of actinomycetes from the DSMZ collection.</title>
        <authorList>
            <person name="Nouioui I."/>
        </authorList>
    </citation>
    <scope>NUCLEOTIDE SEQUENCE [LARGE SCALE GENOMIC DNA]</scope>
    <source>
        <strain evidence="3">DSM 44399</strain>
    </source>
</reference>
<organism evidence="2 3">
    <name type="scientific">Jatrophihabitans lederbergiae</name>
    <dbReference type="NCBI Taxonomy" id="3075547"/>
    <lineage>
        <taxon>Bacteria</taxon>
        <taxon>Bacillati</taxon>
        <taxon>Actinomycetota</taxon>
        <taxon>Actinomycetes</taxon>
        <taxon>Jatrophihabitantales</taxon>
        <taxon>Jatrophihabitantaceae</taxon>
        <taxon>Jatrophihabitans</taxon>
    </lineage>
</organism>
<evidence type="ECO:0000259" key="1">
    <source>
        <dbReference type="SMART" id="SM00858"/>
    </source>
</evidence>
<evidence type="ECO:0000313" key="2">
    <source>
        <dbReference type="EMBL" id="MDT0263586.1"/>
    </source>
</evidence>
<dbReference type="Pfam" id="PF08666">
    <property type="entry name" value="SAF"/>
    <property type="match status" value="1"/>
</dbReference>
<dbReference type="SMART" id="SM00858">
    <property type="entry name" value="SAF"/>
    <property type="match status" value="1"/>
</dbReference>
<evidence type="ECO:0000313" key="3">
    <source>
        <dbReference type="Proteomes" id="UP001183176"/>
    </source>
</evidence>
<dbReference type="Proteomes" id="UP001183176">
    <property type="component" value="Unassembled WGS sequence"/>
</dbReference>
<gene>
    <name evidence="2" type="ORF">RM423_19590</name>
</gene>
<comment type="caution">
    <text evidence="2">The sequence shown here is derived from an EMBL/GenBank/DDBJ whole genome shotgun (WGS) entry which is preliminary data.</text>
</comment>
<dbReference type="CDD" id="cd11614">
    <property type="entry name" value="SAF_CpaB_FlgA_like"/>
    <property type="match status" value="1"/>
</dbReference>
<dbReference type="RefSeq" id="WP_311424732.1">
    <property type="nucleotide sequence ID" value="NZ_JAVREH010000044.1"/>
</dbReference>
<name>A0ABU2JFS5_9ACTN</name>
<dbReference type="EMBL" id="JAVREH010000044">
    <property type="protein sequence ID" value="MDT0263586.1"/>
    <property type="molecule type" value="Genomic_DNA"/>
</dbReference>
<sequence length="221" mass="22450">MRNRPTRHRIDALAATLSGWPRGALAVLCLLLAVLAFLRPSAGPAARSGATVVVTTRALRPGAVVTVADVRAAQWPADTVPAAALERVADVVGQPIGAAMARGEPVTTSRLLNTSISRSLTTGQVALAITLANREQAAIVQPGALISLYATADSAPLVEGRAISGSSHALAPDVRVLAVLPAAEGTDRTQFGVVIATYPSTAARLAAQPVGALLATLIPPA</sequence>
<keyword evidence="3" id="KW-1185">Reference proteome</keyword>
<dbReference type="InterPro" id="IPR013974">
    <property type="entry name" value="SAF"/>
</dbReference>
<proteinExistence type="predicted"/>
<feature type="domain" description="SAF" evidence="1">
    <location>
        <begin position="50"/>
        <end position="112"/>
    </location>
</feature>
<accession>A0ABU2JFS5</accession>
<protein>
    <submittedName>
        <fullName evidence="2">SAF domain-containing protein</fullName>
    </submittedName>
</protein>